<evidence type="ECO:0000313" key="4">
    <source>
        <dbReference type="Proteomes" id="UP000006039"/>
    </source>
</evidence>
<proteinExistence type="predicted"/>
<dbReference type="GeneID" id="20352897"/>
<dbReference type="RefSeq" id="XP_009228600.1">
    <property type="nucleotide sequence ID" value="XM_009230336.1"/>
</dbReference>
<evidence type="ECO:0000313" key="2">
    <source>
        <dbReference type="EMBL" id="EJT70266.1"/>
    </source>
</evidence>
<feature type="region of interest" description="Disordered" evidence="1">
    <location>
        <begin position="1"/>
        <end position="50"/>
    </location>
</feature>
<accession>J3PG13</accession>
<organism evidence="2">
    <name type="scientific">Gaeumannomyces tritici (strain R3-111a-1)</name>
    <name type="common">Wheat and barley take-all root rot fungus</name>
    <name type="synonym">Gaeumannomyces graminis var. tritici</name>
    <dbReference type="NCBI Taxonomy" id="644352"/>
    <lineage>
        <taxon>Eukaryota</taxon>
        <taxon>Fungi</taxon>
        <taxon>Dikarya</taxon>
        <taxon>Ascomycota</taxon>
        <taxon>Pezizomycotina</taxon>
        <taxon>Sordariomycetes</taxon>
        <taxon>Sordariomycetidae</taxon>
        <taxon>Magnaporthales</taxon>
        <taxon>Magnaporthaceae</taxon>
        <taxon>Gaeumannomyces</taxon>
    </lineage>
</organism>
<dbReference type="AlphaFoldDB" id="J3PG13"/>
<reference evidence="4" key="1">
    <citation type="submission" date="2010-07" db="EMBL/GenBank/DDBJ databases">
        <title>The genome sequence of Gaeumannomyces graminis var. tritici strain R3-111a-1.</title>
        <authorList>
            <consortium name="The Broad Institute Genome Sequencing Platform"/>
            <person name="Ma L.-J."/>
            <person name="Dead R."/>
            <person name="Young S."/>
            <person name="Zeng Q."/>
            <person name="Koehrsen M."/>
            <person name="Alvarado L."/>
            <person name="Berlin A."/>
            <person name="Chapman S.B."/>
            <person name="Chen Z."/>
            <person name="Freedman E."/>
            <person name="Gellesch M."/>
            <person name="Goldberg J."/>
            <person name="Griggs A."/>
            <person name="Gujja S."/>
            <person name="Heilman E.R."/>
            <person name="Heiman D."/>
            <person name="Hepburn T."/>
            <person name="Howarth C."/>
            <person name="Jen D."/>
            <person name="Larson L."/>
            <person name="Mehta T."/>
            <person name="Neiman D."/>
            <person name="Pearson M."/>
            <person name="Roberts A."/>
            <person name="Saif S."/>
            <person name="Shea T."/>
            <person name="Shenoy N."/>
            <person name="Sisk P."/>
            <person name="Stolte C."/>
            <person name="Sykes S."/>
            <person name="Walk T."/>
            <person name="White J."/>
            <person name="Yandava C."/>
            <person name="Haas B."/>
            <person name="Nusbaum C."/>
            <person name="Birren B."/>
        </authorList>
    </citation>
    <scope>NUCLEOTIDE SEQUENCE [LARGE SCALE GENOMIC DNA]</scope>
    <source>
        <strain evidence="4">R3-111a-1</strain>
    </source>
</reference>
<reference evidence="2" key="3">
    <citation type="submission" date="2010-09" db="EMBL/GenBank/DDBJ databases">
        <title>Annotation of Gaeumannomyces graminis var. tritici R3-111a-1.</title>
        <authorList>
            <consortium name="The Broad Institute Genome Sequencing Platform"/>
            <person name="Ma L.-J."/>
            <person name="Dead R."/>
            <person name="Young S.K."/>
            <person name="Zeng Q."/>
            <person name="Gargeya S."/>
            <person name="Fitzgerald M."/>
            <person name="Haas B."/>
            <person name="Abouelleil A."/>
            <person name="Alvarado L."/>
            <person name="Arachchi H.M."/>
            <person name="Berlin A."/>
            <person name="Brown A."/>
            <person name="Chapman S.B."/>
            <person name="Chen Z."/>
            <person name="Dunbar C."/>
            <person name="Freedman E."/>
            <person name="Gearin G."/>
            <person name="Gellesch M."/>
            <person name="Goldberg J."/>
            <person name="Griggs A."/>
            <person name="Gujja S."/>
            <person name="Heiman D."/>
            <person name="Howarth C."/>
            <person name="Larson L."/>
            <person name="Lui A."/>
            <person name="MacDonald P.J.P."/>
            <person name="Mehta T."/>
            <person name="Montmayeur A."/>
            <person name="Murphy C."/>
            <person name="Neiman D."/>
            <person name="Pearson M."/>
            <person name="Priest M."/>
            <person name="Roberts A."/>
            <person name="Saif S."/>
            <person name="Shea T."/>
            <person name="Shenoy N."/>
            <person name="Sisk P."/>
            <person name="Stolte C."/>
            <person name="Sykes S."/>
            <person name="Yandava C."/>
            <person name="Wortman J."/>
            <person name="Nusbaum C."/>
            <person name="Birren B."/>
        </authorList>
    </citation>
    <scope>NUCLEOTIDE SEQUENCE</scope>
    <source>
        <strain evidence="2">R3-111a-1</strain>
    </source>
</reference>
<keyword evidence="4" id="KW-1185">Reference proteome</keyword>
<dbReference type="EnsemblFungi" id="EJT70266">
    <property type="protein sequence ID" value="EJT70266"/>
    <property type="gene ID" value="GGTG_12439"/>
</dbReference>
<dbReference type="EMBL" id="GL385402">
    <property type="protein sequence ID" value="EJT70266.1"/>
    <property type="molecule type" value="Genomic_DNA"/>
</dbReference>
<evidence type="ECO:0000313" key="3">
    <source>
        <dbReference type="EnsemblFungi" id="EJT70266"/>
    </source>
</evidence>
<name>J3PG13_GAET3</name>
<feature type="region of interest" description="Disordered" evidence="1">
    <location>
        <begin position="73"/>
        <end position="94"/>
    </location>
</feature>
<evidence type="ECO:0000256" key="1">
    <source>
        <dbReference type="SAM" id="MobiDB-lite"/>
    </source>
</evidence>
<reference evidence="3" key="5">
    <citation type="submission" date="2018-04" db="UniProtKB">
        <authorList>
            <consortium name="EnsemblFungi"/>
        </authorList>
    </citation>
    <scope>IDENTIFICATION</scope>
    <source>
        <strain evidence="3">R3-111a-1</strain>
    </source>
</reference>
<reference evidence="3" key="4">
    <citation type="journal article" date="2015" name="G3 (Bethesda)">
        <title>Genome sequences of three phytopathogenic species of the Magnaporthaceae family of fungi.</title>
        <authorList>
            <person name="Okagaki L.H."/>
            <person name="Nunes C.C."/>
            <person name="Sailsbery J."/>
            <person name="Clay B."/>
            <person name="Brown D."/>
            <person name="John T."/>
            <person name="Oh Y."/>
            <person name="Young N."/>
            <person name="Fitzgerald M."/>
            <person name="Haas B.J."/>
            <person name="Zeng Q."/>
            <person name="Young S."/>
            <person name="Adiconis X."/>
            <person name="Fan L."/>
            <person name="Levin J.Z."/>
            <person name="Mitchell T.K."/>
            <person name="Okubara P.A."/>
            <person name="Farman M.L."/>
            <person name="Kohn L.M."/>
            <person name="Birren B."/>
            <person name="Ma L.-J."/>
            <person name="Dean R.A."/>
        </authorList>
    </citation>
    <scope>NUCLEOTIDE SEQUENCE</scope>
    <source>
        <strain evidence="3">R3-111a-1</strain>
    </source>
</reference>
<dbReference type="VEuPathDB" id="FungiDB:GGTG_12439"/>
<protein>
    <submittedName>
        <fullName evidence="2 3">Uncharacterized protein</fullName>
    </submittedName>
</protein>
<gene>
    <name evidence="3" type="primary">20352897</name>
    <name evidence="2" type="ORF">GGTG_12439</name>
</gene>
<dbReference type="Proteomes" id="UP000006039">
    <property type="component" value="Unassembled WGS sequence"/>
</dbReference>
<reference evidence="2" key="2">
    <citation type="submission" date="2010-07" db="EMBL/GenBank/DDBJ databases">
        <authorList>
            <consortium name="The Broad Institute Genome Sequencing Platform"/>
            <consortium name="Broad Institute Genome Sequencing Center for Infectious Disease"/>
            <person name="Ma L.-J."/>
            <person name="Dead R."/>
            <person name="Young S."/>
            <person name="Zeng Q."/>
            <person name="Koehrsen M."/>
            <person name="Alvarado L."/>
            <person name="Berlin A."/>
            <person name="Chapman S.B."/>
            <person name="Chen Z."/>
            <person name="Freedman E."/>
            <person name="Gellesch M."/>
            <person name="Goldberg J."/>
            <person name="Griggs A."/>
            <person name="Gujja S."/>
            <person name="Heilman E.R."/>
            <person name="Heiman D."/>
            <person name="Hepburn T."/>
            <person name="Howarth C."/>
            <person name="Jen D."/>
            <person name="Larson L."/>
            <person name="Mehta T."/>
            <person name="Neiman D."/>
            <person name="Pearson M."/>
            <person name="Roberts A."/>
            <person name="Saif S."/>
            <person name="Shea T."/>
            <person name="Shenoy N."/>
            <person name="Sisk P."/>
            <person name="Stolte C."/>
            <person name="Sykes S."/>
            <person name="Walk T."/>
            <person name="White J."/>
            <person name="Yandava C."/>
            <person name="Haas B."/>
            <person name="Nusbaum C."/>
            <person name="Birren B."/>
        </authorList>
    </citation>
    <scope>NUCLEOTIDE SEQUENCE</scope>
    <source>
        <strain evidence="2">R3-111a-1</strain>
    </source>
</reference>
<feature type="compositionally biased region" description="Basic residues" evidence="1">
    <location>
        <begin position="16"/>
        <end position="26"/>
    </location>
</feature>
<dbReference type="HOGENOM" id="CLU_2386300_0_0_1"/>
<sequence>MAAIRPAKPTGDVQKQHRGRKGLHPNHKIEDTEPSTAAIAPSGGDRSKSGICAGAELRRAAAAGRRLIDVMGRADCQTPDAAQGETRPDPRRLG</sequence>